<protein>
    <submittedName>
        <fullName evidence="1">Uncharacterized protein</fullName>
    </submittedName>
</protein>
<dbReference type="AlphaFoldDB" id="A0A445AEW8"/>
<sequence>MMSDVRKGCDHLTLWIRPAIKKELKAYFNNDEGFKHHRLMNVSNRALPRSSKYTDEELIGKNFVISKSLDCEVTLAEAFKYIHTLKANKERFAYERSAAHYKNYTQRLEATTQQSQLPGGNDEAGFETSVVDPNRVWHETASEPYKNRRIGLGSFFASGLCSSALAASCAFATSPTDPQKVVNLREEVQKVTQKHHQQAE</sequence>
<accession>A0A445AEW8</accession>
<evidence type="ECO:0000313" key="2">
    <source>
        <dbReference type="Proteomes" id="UP000289738"/>
    </source>
</evidence>
<comment type="caution">
    <text evidence="1">The sequence shown here is derived from an EMBL/GenBank/DDBJ whole genome shotgun (WGS) entry which is preliminary data.</text>
</comment>
<evidence type="ECO:0000313" key="1">
    <source>
        <dbReference type="EMBL" id="RYR24961.1"/>
    </source>
</evidence>
<name>A0A445AEW8_ARAHY</name>
<dbReference type="EMBL" id="SDMP01000012">
    <property type="protein sequence ID" value="RYR24961.1"/>
    <property type="molecule type" value="Genomic_DNA"/>
</dbReference>
<proteinExistence type="predicted"/>
<dbReference type="Proteomes" id="UP000289738">
    <property type="component" value="Chromosome B02"/>
</dbReference>
<gene>
    <name evidence="1" type="ORF">Ahy_B02g058572</name>
</gene>
<organism evidence="1 2">
    <name type="scientific">Arachis hypogaea</name>
    <name type="common">Peanut</name>
    <dbReference type="NCBI Taxonomy" id="3818"/>
    <lineage>
        <taxon>Eukaryota</taxon>
        <taxon>Viridiplantae</taxon>
        <taxon>Streptophyta</taxon>
        <taxon>Embryophyta</taxon>
        <taxon>Tracheophyta</taxon>
        <taxon>Spermatophyta</taxon>
        <taxon>Magnoliopsida</taxon>
        <taxon>eudicotyledons</taxon>
        <taxon>Gunneridae</taxon>
        <taxon>Pentapetalae</taxon>
        <taxon>rosids</taxon>
        <taxon>fabids</taxon>
        <taxon>Fabales</taxon>
        <taxon>Fabaceae</taxon>
        <taxon>Papilionoideae</taxon>
        <taxon>50 kb inversion clade</taxon>
        <taxon>dalbergioids sensu lato</taxon>
        <taxon>Dalbergieae</taxon>
        <taxon>Pterocarpus clade</taxon>
        <taxon>Arachis</taxon>
    </lineage>
</organism>
<keyword evidence="2" id="KW-1185">Reference proteome</keyword>
<reference evidence="1 2" key="1">
    <citation type="submission" date="2019-01" db="EMBL/GenBank/DDBJ databases">
        <title>Sequencing of cultivated peanut Arachis hypogaea provides insights into genome evolution and oil improvement.</title>
        <authorList>
            <person name="Chen X."/>
        </authorList>
    </citation>
    <scope>NUCLEOTIDE SEQUENCE [LARGE SCALE GENOMIC DNA]</scope>
    <source>
        <strain evidence="2">cv. Fuhuasheng</strain>
        <tissue evidence="1">Leaves</tissue>
    </source>
</reference>